<comment type="caution">
    <text evidence="2">The sequence shown here is derived from an EMBL/GenBank/DDBJ whole genome shotgun (WGS) entry which is preliminary data.</text>
</comment>
<protein>
    <submittedName>
        <fullName evidence="2">Uncharacterized protein</fullName>
    </submittedName>
</protein>
<dbReference type="Proteomes" id="UP000035720">
    <property type="component" value="Unassembled WGS sequence"/>
</dbReference>
<organism evidence="2 3">
    <name type="scientific">Nostocoides jenkinsii Ben 74</name>
    <dbReference type="NCBI Taxonomy" id="1193518"/>
    <lineage>
        <taxon>Bacteria</taxon>
        <taxon>Bacillati</taxon>
        <taxon>Actinomycetota</taxon>
        <taxon>Actinomycetes</taxon>
        <taxon>Micrococcales</taxon>
        <taxon>Intrasporangiaceae</taxon>
        <taxon>Nostocoides</taxon>
    </lineage>
</organism>
<name>A0A077M672_9MICO</name>
<dbReference type="RefSeq" id="WP_201329052.1">
    <property type="nucleotide sequence ID" value="NZ_HF571038.1"/>
</dbReference>
<feature type="transmembrane region" description="Helical" evidence="1">
    <location>
        <begin position="98"/>
        <end position="117"/>
    </location>
</feature>
<evidence type="ECO:0000313" key="3">
    <source>
        <dbReference type="Proteomes" id="UP000035720"/>
    </source>
</evidence>
<dbReference type="EMBL" id="CAJC01000124">
    <property type="protein sequence ID" value="CCI52796.1"/>
    <property type="molecule type" value="Genomic_DNA"/>
</dbReference>
<keyword evidence="1" id="KW-0472">Membrane</keyword>
<sequence>MTTLGILRPLTGVALLAFSMAFDWSHDHGSSTYVPAVLAVLVAIMGGFAALATPVQASIPQLRMVCLAALVPAGLIIGYTLLRSTIPLTSGLDGRDSPGLGMVLAAVGVIVIAQALLPEADAWATPMRTACVGLLGASCAWGLLKWRCRASGSRTTSEKTSA</sequence>
<feature type="transmembrane region" description="Helical" evidence="1">
    <location>
        <begin position="36"/>
        <end position="55"/>
    </location>
</feature>
<gene>
    <name evidence="2" type="ORF">BN13_210020</name>
</gene>
<keyword evidence="3" id="KW-1185">Reference proteome</keyword>
<feature type="transmembrane region" description="Helical" evidence="1">
    <location>
        <begin position="61"/>
        <end position="82"/>
    </location>
</feature>
<keyword evidence="1" id="KW-1133">Transmembrane helix</keyword>
<dbReference type="AlphaFoldDB" id="A0A077M672"/>
<reference evidence="2 3" key="1">
    <citation type="journal article" date="2013" name="ISME J.">
        <title>A metabolic model for members of the genus Tetrasphaera involved in enhanced biological phosphorus removal.</title>
        <authorList>
            <person name="Kristiansen R."/>
            <person name="Nguyen H.T.T."/>
            <person name="Saunders A.M."/>
            <person name="Nielsen J.L."/>
            <person name="Wimmer R."/>
            <person name="Le V.Q."/>
            <person name="McIlroy S.J."/>
            <person name="Petrovski S."/>
            <person name="Seviour R.J."/>
            <person name="Calteau A."/>
            <person name="Nielsen K.L."/>
            <person name="Nielsen P.H."/>
        </authorList>
    </citation>
    <scope>NUCLEOTIDE SEQUENCE [LARGE SCALE GENOMIC DNA]</scope>
    <source>
        <strain evidence="2 3">Ben 74</strain>
    </source>
</reference>
<feature type="transmembrane region" description="Helical" evidence="1">
    <location>
        <begin position="6"/>
        <end position="24"/>
    </location>
</feature>
<evidence type="ECO:0000256" key="1">
    <source>
        <dbReference type="SAM" id="Phobius"/>
    </source>
</evidence>
<proteinExistence type="predicted"/>
<evidence type="ECO:0000313" key="2">
    <source>
        <dbReference type="EMBL" id="CCI52796.1"/>
    </source>
</evidence>
<accession>A0A077M672</accession>
<keyword evidence="1" id="KW-0812">Transmembrane</keyword>